<evidence type="ECO:0000256" key="2">
    <source>
        <dbReference type="ARBA" id="ARBA00023015"/>
    </source>
</evidence>
<gene>
    <name evidence="6" type="ORF">BAU07_01015</name>
</gene>
<dbReference type="AlphaFoldDB" id="A0A193G7D8"/>
<dbReference type="NCBIfam" id="NF008352">
    <property type="entry name" value="PRK11139.1"/>
    <property type="match status" value="1"/>
</dbReference>
<keyword evidence="3" id="KW-0238">DNA-binding</keyword>
<dbReference type="PROSITE" id="PS50931">
    <property type="entry name" value="HTH_LYSR"/>
    <property type="match status" value="1"/>
</dbReference>
<evidence type="ECO:0000256" key="3">
    <source>
        <dbReference type="ARBA" id="ARBA00023125"/>
    </source>
</evidence>
<evidence type="ECO:0000256" key="1">
    <source>
        <dbReference type="ARBA" id="ARBA00009437"/>
    </source>
</evidence>
<dbReference type="InterPro" id="IPR036388">
    <property type="entry name" value="WH-like_DNA-bd_sf"/>
</dbReference>
<dbReference type="Proteomes" id="UP000091926">
    <property type="component" value="Chromosome"/>
</dbReference>
<dbReference type="FunFam" id="3.40.190.10:FF:000017">
    <property type="entry name" value="Glycine cleavage system transcriptional activator"/>
    <property type="match status" value="1"/>
</dbReference>
<dbReference type="SUPFAM" id="SSF53850">
    <property type="entry name" value="Periplasmic binding protein-like II"/>
    <property type="match status" value="1"/>
</dbReference>
<keyword evidence="4" id="KW-0804">Transcription</keyword>
<comment type="similarity">
    <text evidence="1">Belongs to the LysR transcriptional regulatory family.</text>
</comment>
<dbReference type="PRINTS" id="PR00039">
    <property type="entry name" value="HTHLYSR"/>
</dbReference>
<dbReference type="SUPFAM" id="SSF46785">
    <property type="entry name" value="Winged helix' DNA-binding domain"/>
    <property type="match status" value="1"/>
</dbReference>
<evidence type="ECO:0000313" key="7">
    <source>
        <dbReference type="Proteomes" id="UP000091926"/>
    </source>
</evidence>
<proteinExistence type="inferred from homology"/>
<sequence length="302" mass="33393">MARHLPPLNPLRAFEVAARHASFTRAADELCVTPSAVSHQVKTLEEHLGVVLFTREAKTLSLTAAGRAYLPAVRQAFGVLSDATRQLRAQLTPTLRVDIPPTFAAKWLIPRMDRFVKAHPEIDLRVSTVSDAPNFSRDEFDIAIRFGSGAYPGLHVEPCLSVQVFPVCSPRLMEGDHPLRHPADLKHHTLLHDGSVYQDGSNPHWSAWLRHAGVDDIDASRGLSFSPSHLVINAAIDGLGVALTKDRWVELDLAAGRLVRPFDISLPVAYAYYMVFPPDRAEDVRVATFIDWIRAEAATPPQ</sequence>
<dbReference type="Gene3D" id="3.40.190.10">
    <property type="entry name" value="Periplasmic binding protein-like II"/>
    <property type="match status" value="2"/>
</dbReference>
<name>A0A193G7D8_9BORD</name>
<dbReference type="Gene3D" id="1.10.10.10">
    <property type="entry name" value="Winged helix-like DNA-binding domain superfamily/Winged helix DNA-binding domain"/>
    <property type="match status" value="1"/>
</dbReference>
<dbReference type="PANTHER" id="PTHR30537">
    <property type="entry name" value="HTH-TYPE TRANSCRIPTIONAL REGULATOR"/>
    <property type="match status" value="1"/>
</dbReference>
<protein>
    <submittedName>
        <fullName evidence="6">LysR family transcriptional regulator</fullName>
    </submittedName>
</protein>
<keyword evidence="2" id="KW-0805">Transcription regulation</keyword>
<dbReference type="OrthoDB" id="8591238at2"/>
<dbReference type="GO" id="GO:0006351">
    <property type="term" value="P:DNA-templated transcription"/>
    <property type="evidence" value="ECO:0007669"/>
    <property type="project" value="TreeGrafter"/>
</dbReference>
<evidence type="ECO:0000313" key="6">
    <source>
        <dbReference type="EMBL" id="ANN75892.1"/>
    </source>
</evidence>
<dbReference type="EMBL" id="CP016172">
    <property type="protein sequence ID" value="ANN75892.1"/>
    <property type="molecule type" value="Genomic_DNA"/>
</dbReference>
<dbReference type="GO" id="GO:0043565">
    <property type="term" value="F:sequence-specific DNA binding"/>
    <property type="evidence" value="ECO:0007669"/>
    <property type="project" value="TreeGrafter"/>
</dbReference>
<dbReference type="FunFam" id="1.10.10.10:FF:000038">
    <property type="entry name" value="Glycine cleavage system transcriptional activator"/>
    <property type="match status" value="1"/>
</dbReference>
<accession>A0A193G7D8</accession>
<dbReference type="STRING" id="463014.BAU07_01015"/>
<dbReference type="GO" id="GO:0003700">
    <property type="term" value="F:DNA-binding transcription factor activity"/>
    <property type="evidence" value="ECO:0007669"/>
    <property type="project" value="InterPro"/>
</dbReference>
<dbReference type="KEGG" id="bfz:BAU07_01015"/>
<evidence type="ECO:0000259" key="5">
    <source>
        <dbReference type="PROSITE" id="PS50931"/>
    </source>
</evidence>
<dbReference type="Pfam" id="PF03466">
    <property type="entry name" value="LysR_substrate"/>
    <property type="match status" value="1"/>
</dbReference>
<reference evidence="6 7" key="1">
    <citation type="submission" date="2016-06" db="EMBL/GenBank/DDBJ databases">
        <title>Complete genome sequences of Bordetella bronchialis and Bordetella flabilis.</title>
        <authorList>
            <person name="LiPuma J.J."/>
            <person name="Spilker T."/>
        </authorList>
    </citation>
    <scope>NUCLEOTIDE SEQUENCE [LARGE SCALE GENOMIC DNA]</scope>
    <source>
        <strain evidence="6 7">AU10664</strain>
    </source>
</reference>
<dbReference type="Pfam" id="PF00126">
    <property type="entry name" value="HTH_1"/>
    <property type="match status" value="1"/>
</dbReference>
<keyword evidence="7" id="KW-1185">Reference proteome</keyword>
<dbReference type="PANTHER" id="PTHR30537:SF26">
    <property type="entry name" value="GLYCINE CLEAVAGE SYSTEM TRANSCRIPTIONAL ACTIVATOR"/>
    <property type="match status" value="1"/>
</dbReference>
<dbReference type="InterPro" id="IPR005119">
    <property type="entry name" value="LysR_subst-bd"/>
</dbReference>
<dbReference type="InterPro" id="IPR058163">
    <property type="entry name" value="LysR-type_TF_proteobact-type"/>
</dbReference>
<dbReference type="CDD" id="cd08432">
    <property type="entry name" value="PBP2_GcdR_TrpI_HvrB_AmpR_like"/>
    <property type="match status" value="1"/>
</dbReference>
<dbReference type="InterPro" id="IPR000847">
    <property type="entry name" value="LysR_HTH_N"/>
</dbReference>
<dbReference type="InterPro" id="IPR036390">
    <property type="entry name" value="WH_DNA-bd_sf"/>
</dbReference>
<feature type="domain" description="HTH lysR-type" evidence="5">
    <location>
        <begin position="6"/>
        <end position="63"/>
    </location>
</feature>
<organism evidence="6 7">
    <name type="scientific">Bordetella flabilis</name>
    <dbReference type="NCBI Taxonomy" id="463014"/>
    <lineage>
        <taxon>Bacteria</taxon>
        <taxon>Pseudomonadati</taxon>
        <taxon>Pseudomonadota</taxon>
        <taxon>Betaproteobacteria</taxon>
        <taxon>Burkholderiales</taxon>
        <taxon>Alcaligenaceae</taxon>
        <taxon>Bordetella</taxon>
    </lineage>
</organism>
<dbReference type="RefSeq" id="WP_066652821.1">
    <property type="nucleotide sequence ID" value="NZ_CBCSCL010000002.1"/>
</dbReference>
<evidence type="ECO:0000256" key="4">
    <source>
        <dbReference type="ARBA" id="ARBA00023163"/>
    </source>
</evidence>